<comment type="subcellular location">
    <subcellularLocation>
        <location evidence="1">Periplasm</location>
    </subcellularLocation>
</comment>
<dbReference type="InterPro" id="IPR050490">
    <property type="entry name" value="Bact_solute-bd_prot1"/>
</dbReference>
<keyword evidence="4" id="KW-0813">Transport</keyword>
<dbReference type="Gene3D" id="3.40.190.10">
    <property type="entry name" value="Periplasmic binding protein-like II"/>
    <property type="match status" value="1"/>
</dbReference>
<evidence type="ECO:0000313" key="4">
    <source>
        <dbReference type="EMBL" id="MBB6479989.1"/>
    </source>
</evidence>
<reference evidence="4 5" key="1">
    <citation type="submission" date="2020-08" db="EMBL/GenBank/DDBJ databases">
        <title>Genomic Encyclopedia of Type Strains, Phase IV (KMG-IV): sequencing the most valuable type-strain genomes for metagenomic binning, comparative biology and taxonomic classification.</title>
        <authorList>
            <person name="Goeker M."/>
        </authorList>
    </citation>
    <scope>NUCLEOTIDE SEQUENCE [LARGE SCALE GENOMIC DNA]</scope>
    <source>
        <strain evidence="4 5">DSM 2461</strain>
    </source>
</reference>
<organism evidence="4 5">
    <name type="scientific">Spirochaeta isovalerica</name>
    <dbReference type="NCBI Taxonomy" id="150"/>
    <lineage>
        <taxon>Bacteria</taxon>
        <taxon>Pseudomonadati</taxon>
        <taxon>Spirochaetota</taxon>
        <taxon>Spirochaetia</taxon>
        <taxon>Spirochaetales</taxon>
        <taxon>Spirochaetaceae</taxon>
        <taxon>Spirochaeta</taxon>
    </lineage>
</organism>
<name>A0A841RAN9_9SPIO</name>
<keyword evidence="5" id="KW-1185">Reference proteome</keyword>
<proteinExistence type="inferred from homology"/>
<dbReference type="GO" id="GO:0042597">
    <property type="term" value="C:periplasmic space"/>
    <property type="evidence" value="ECO:0007669"/>
    <property type="project" value="UniProtKB-SubCell"/>
</dbReference>
<evidence type="ECO:0000256" key="2">
    <source>
        <dbReference type="ARBA" id="ARBA00008520"/>
    </source>
</evidence>
<dbReference type="AlphaFoldDB" id="A0A841RAN9"/>
<evidence type="ECO:0000313" key="5">
    <source>
        <dbReference type="Proteomes" id="UP000587760"/>
    </source>
</evidence>
<keyword evidence="3" id="KW-0732">Signal</keyword>
<protein>
    <submittedName>
        <fullName evidence="4">Multiple sugar transport system substrate-binding protein</fullName>
    </submittedName>
</protein>
<evidence type="ECO:0000256" key="1">
    <source>
        <dbReference type="ARBA" id="ARBA00004418"/>
    </source>
</evidence>
<dbReference type="Pfam" id="PF01547">
    <property type="entry name" value="SBP_bac_1"/>
    <property type="match status" value="1"/>
</dbReference>
<dbReference type="SUPFAM" id="SSF53850">
    <property type="entry name" value="Periplasmic binding protein-like II"/>
    <property type="match status" value="1"/>
</dbReference>
<dbReference type="RefSeq" id="WP_184745719.1">
    <property type="nucleotide sequence ID" value="NZ_JACHGJ010000002.1"/>
</dbReference>
<dbReference type="EMBL" id="JACHGJ010000002">
    <property type="protein sequence ID" value="MBB6479989.1"/>
    <property type="molecule type" value="Genomic_DNA"/>
</dbReference>
<dbReference type="Proteomes" id="UP000587760">
    <property type="component" value="Unassembled WGS sequence"/>
</dbReference>
<comment type="caution">
    <text evidence="4">The sequence shown here is derived from an EMBL/GenBank/DDBJ whole genome shotgun (WGS) entry which is preliminary data.</text>
</comment>
<dbReference type="PANTHER" id="PTHR43649">
    <property type="entry name" value="ARABINOSE-BINDING PROTEIN-RELATED"/>
    <property type="match status" value="1"/>
</dbReference>
<feature type="chain" id="PRO_5032270560" evidence="3">
    <location>
        <begin position="21"/>
        <end position="440"/>
    </location>
</feature>
<comment type="similarity">
    <text evidence="2">Belongs to the bacterial solute-binding protein 1 family.</text>
</comment>
<keyword evidence="4" id="KW-0762">Sugar transport</keyword>
<feature type="signal peptide" evidence="3">
    <location>
        <begin position="1"/>
        <end position="20"/>
    </location>
</feature>
<sequence>MRKLLIGILMGSIFLSPVLASGGAEQTGSEDGVIVLELARFFGDPDDSLMKSTDLSQANSEAAAIQILTNIFNAENEGKIRVEKLGGSEWGSYYDQLNTTFAAGDPPDVAVMHQTNMPAYASRGLLLSLDDQYNSAGIDSSDWTAPAAAAISYEGTSYGVPLDLHANLLHVNVDLFKKAGLVDSNGIPVLPTSVEEFFEQAQIMKERTGKLYWVEDATQYPISFRLFHSLMEQQGKSVIDIESNTANMDSPEAEKALSFMLERFNKGYSDPYADYTAAQQMFMTGEAAIELNGTWVVDQYNRELEFDYRAMNFPNLMGEKKVWANSHMWVIPKQKDNLEQYEAALEFCSFLNDHVYDWAAGTGHIAPRNSVLKALAADNVPQRANYAETASNASTFPPVLNYAAIETIIKEEIEKTWLLGESLDDVLTRADKRIEEVLNN</sequence>
<dbReference type="PANTHER" id="PTHR43649:SF12">
    <property type="entry name" value="DIACETYLCHITOBIOSE BINDING PROTEIN DASA"/>
    <property type="match status" value="1"/>
</dbReference>
<evidence type="ECO:0000256" key="3">
    <source>
        <dbReference type="SAM" id="SignalP"/>
    </source>
</evidence>
<accession>A0A841RAN9</accession>
<dbReference type="InterPro" id="IPR006059">
    <property type="entry name" value="SBP"/>
</dbReference>
<gene>
    <name evidence="4" type="ORF">HNR50_001647</name>
</gene>